<evidence type="ECO:0000256" key="4">
    <source>
        <dbReference type="ARBA" id="ARBA00022448"/>
    </source>
</evidence>
<sequence>MPQMAPTMWLTLLLFIMMMIFLFMSSIYTISLLKSSNFSKKKLMKSFNWKL</sequence>
<comment type="subcellular location">
    <subcellularLocation>
        <location evidence="1 12">Mitochondrion membrane</location>
        <topology evidence="1 12">Single-pass membrane protein</topology>
    </subcellularLocation>
</comment>
<keyword evidence="5 12" id="KW-0138">CF(0)</keyword>
<evidence type="ECO:0000256" key="13">
    <source>
        <dbReference type="SAM" id="Phobius"/>
    </source>
</evidence>
<dbReference type="Pfam" id="PF00895">
    <property type="entry name" value="ATP-synt_8"/>
    <property type="match status" value="1"/>
</dbReference>
<dbReference type="EMBL" id="LC500463">
    <property type="protein sequence ID" value="BBN79991.1"/>
    <property type="molecule type" value="Genomic_DNA"/>
</dbReference>
<keyword evidence="7 12" id="KW-0375">Hydrogen ion transport</keyword>
<comment type="subunit">
    <text evidence="3">F-type ATPases have 2 components, CF(1) - the catalytic core - and CF(0) - the membrane proton channel.</text>
</comment>
<evidence type="ECO:0000256" key="9">
    <source>
        <dbReference type="ARBA" id="ARBA00023065"/>
    </source>
</evidence>
<comment type="similarity">
    <text evidence="2 12">Belongs to the ATPase protein 8 family.</text>
</comment>
<keyword evidence="4 12" id="KW-0813">Transport</keyword>
<name>A0A5H2Y6D8_9CRUS</name>
<keyword evidence="9 12" id="KW-0406">Ion transport</keyword>
<accession>A0A5H2Y6D8</accession>
<evidence type="ECO:0000256" key="10">
    <source>
        <dbReference type="ARBA" id="ARBA00023128"/>
    </source>
</evidence>
<evidence type="ECO:0000256" key="6">
    <source>
        <dbReference type="ARBA" id="ARBA00022692"/>
    </source>
</evidence>
<evidence type="ECO:0000256" key="11">
    <source>
        <dbReference type="ARBA" id="ARBA00023136"/>
    </source>
</evidence>
<dbReference type="GO" id="GO:0015078">
    <property type="term" value="F:proton transmembrane transporter activity"/>
    <property type="evidence" value="ECO:0007669"/>
    <property type="project" value="InterPro"/>
</dbReference>
<dbReference type="GO" id="GO:0045259">
    <property type="term" value="C:proton-transporting ATP synthase complex"/>
    <property type="evidence" value="ECO:0007669"/>
    <property type="project" value="UniProtKB-KW"/>
</dbReference>
<geneLocation type="mitochondrion" evidence="14"/>
<evidence type="ECO:0000256" key="5">
    <source>
        <dbReference type="ARBA" id="ARBA00022547"/>
    </source>
</evidence>
<dbReference type="InterPro" id="IPR001421">
    <property type="entry name" value="ATP8_metazoa"/>
</dbReference>
<evidence type="ECO:0000256" key="8">
    <source>
        <dbReference type="ARBA" id="ARBA00022989"/>
    </source>
</evidence>
<keyword evidence="6 12" id="KW-0812">Transmembrane</keyword>
<evidence type="ECO:0000256" key="12">
    <source>
        <dbReference type="RuleBase" id="RU003661"/>
    </source>
</evidence>
<keyword evidence="10 12" id="KW-0496">Mitochondrion</keyword>
<evidence type="ECO:0000256" key="3">
    <source>
        <dbReference type="ARBA" id="ARBA00011291"/>
    </source>
</evidence>
<keyword evidence="8 13" id="KW-1133">Transmembrane helix</keyword>
<dbReference type="AlphaFoldDB" id="A0A5H2Y6D8"/>
<proteinExistence type="inferred from homology"/>
<dbReference type="GO" id="GO:0031966">
    <property type="term" value="C:mitochondrial membrane"/>
    <property type="evidence" value="ECO:0007669"/>
    <property type="project" value="UniProtKB-SubCell"/>
</dbReference>
<feature type="transmembrane region" description="Helical" evidence="13">
    <location>
        <begin position="12"/>
        <end position="33"/>
    </location>
</feature>
<protein>
    <recommendedName>
        <fullName evidence="12">ATP synthase complex subunit 8</fullName>
    </recommendedName>
</protein>
<evidence type="ECO:0000256" key="7">
    <source>
        <dbReference type="ARBA" id="ARBA00022781"/>
    </source>
</evidence>
<evidence type="ECO:0000313" key="14">
    <source>
        <dbReference type="EMBL" id="BBN79991.1"/>
    </source>
</evidence>
<gene>
    <name evidence="14" type="primary">atp8</name>
</gene>
<keyword evidence="11 13" id="KW-0472">Membrane</keyword>
<reference evidence="14" key="1">
    <citation type="submission" date="2019-09" db="EMBL/GenBank/DDBJ databases">
        <title>The complete mitochondrial genome of three amphipod species of Grandidierella (Crustacea: Amphipoda) and implications of nuclear mitochondrial DNA.</title>
        <authorList>
            <person name="Hiki K."/>
            <person name="Ariyama H."/>
            <person name="Nakajima N."/>
            <person name="Watanabe H."/>
            <person name="Yamamoto H."/>
        </authorList>
    </citation>
    <scope>NUCLEOTIDE SEQUENCE</scope>
    <source>
        <strain evidence="14">Grubromt</strain>
    </source>
</reference>
<dbReference type="GO" id="GO:0015986">
    <property type="term" value="P:proton motive force-driven ATP synthesis"/>
    <property type="evidence" value="ECO:0007669"/>
    <property type="project" value="InterPro"/>
</dbReference>
<organism evidence="14">
    <name type="scientific">Grandidierella rubroantennata</name>
    <dbReference type="NCBI Taxonomy" id="2614733"/>
    <lineage>
        <taxon>Eukaryota</taxon>
        <taxon>Metazoa</taxon>
        <taxon>Ecdysozoa</taxon>
        <taxon>Arthropoda</taxon>
        <taxon>Crustacea</taxon>
        <taxon>Multicrustacea</taxon>
        <taxon>Malacostraca</taxon>
        <taxon>Eumalacostraca</taxon>
        <taxon>Peracarida</taxon>
        <taxon>Amphipoda</taxon>
        <taxon>Senticaudata</taxon>
        <taxon>Corophiida</taxon>
        <taxon>Corophiidira</taxon>
        <taxon>Corophioidea</taxon>
        <taxon>Corophiidae</taxon>
        <taxon>Grandidierella</taxon>
    </lineage>
</organism>
<evidence type="ECO:0000256" key="1">
    <source>
        <dbReference type="ARBA" id="ARBA00004304"/>
    </source>
</evidence>
<evidence type="ECO:0000256" key="2">
    <source>
        <dbReference type="ARBA" id="ARBA00008892"/>
    </source>
</evidence>